<proteinExistence type="inferred from homology"/>
<evidence type="ECO:0000256" key="5">
    <source>
        <dbReference type="ARBA" id="ARBA00022989"/>
    </source>
</evidence>
<dbReference type="STRING" id="1121117.SAMN02745977_00112"/>
<evidence type="ECO:0000256" key="4">
    <source>
        <dbReference type="ARBA" id="ARBA00022692"/>
    </source>
</evidence>
<dbReference type="AlphaFoldDB" id="A0A1H8CZ39"/>
<evidence type="ECO:0000256" key="6">
    <source>
        <dbReference type="ARBA" id="ARBA00023136"/>
    </source>
</evidence>
<keyword evidence="3" id="KW-0488">Methylation</keyword>
<keyword evidence="7" id="KW-0281">Fimbrium</keyword>
<dbReference type="Pfam" id="PF00114">
    <property type="entry name" value="Pilin"/>
    <property type="match status" value="1"/>
</dbReference>
<evidence type="ECO:0000256" key="8">
    <source>
        <dbReference type="SAM" id="Phobius"/>
    </source>
</evidence>
<dbReference type="InterPro" id="IPR002416">
    <property type="entry name" value="T2SS_protein-GspH"/>
</dbReference>
<evidence type="ECO:0000313" key="9">
    <source>
        <dbReference type="EMBL" id="SEN00215.1"/>
    </source>
</evidence>
<feature type="transmembrane region" description="Helical" evidence="8">
    <location>
        <begin position="12"/>
        <end position="32"/>
    </location>
</feature>
<evidence type="ECO:0000256" key="7">
    <source>
        <dbReference type="RuleBase" id="RU000389"/>
    </source>
</evidence>
<keyword evidence="4 8" id="KW-0812">Transmembrane</keyword>
<sequence>MKPNRQRGFTLIELMVVVAIVGIAATLALSSYQDHVSRTRITEGLALAEAAKQRIASEGASSQQDLARVSTSWNQQAGDTGANAKYVERVCIGNTDCAALADESNGVITVVFREAAGVGSNNRVQLVPLVRTGADAGAAVPLATAQADGNSGAIDWACVGASNTVASSMTGADNVPPPDNAVRAELLPAQCR</sequence>
<dbReference type="Proteomes" id="UP000199531">
    <property type="component" value="Unassembled WGS sequence"/>
</dbReference>
<dbReference type="RefSeq" id="WP_091812760.1">
    <property type="nucleotide sequence ID" value="NZ_FOCW01000001.1"/>
</dbReference>
<dbReference type="Gene3D" id="3.30.700.10">
    <property type="entry name" value="Glycoprotein, Type 4 Pilin"/>
    <property type="match status" value="1"/>
</dbReference>
<dbReference type="NCBIfam" id="TIGR02532">
    <property type="entry name" value="IV_pilin_GFxxxE"/>
    <property type="match status" value="1"/>
</dbReference>
<dbReference type="GO" id="GO:0007155">
    <property type="term" value="P:cell adhesion"/>
    <property type="evidence" value="ECO:0007669"/>
    <property type="project" value="InterPro"/>
</dbReference>
<comment type="subcellular location">
    <subcellularLocation>
        <location evidence="1">Membrane</location>
        <topology evidence="1">Single-pass membrane protein</topology>
    </subcellularLocation>
</comment>
<organism evidence="9 10">
    <name type="scientific">Brachymonas denitrificans DSM 15123</name>
    <dbReference type="NCBI Taxonomy" id="1121117"/>
    <lineage>
        <taxon>Bacteria</taxon>
        <taxon>Pseudomonadati</taxon>
        <taxon>Pseudomonadota</taxon>
        <taxon>Betaproteobacteria</taxon>
        <taxon>Burkholderiales</taxon>
        <taxon>Comamonadaceae</taxon>
        <taxon>Brachymonas</taxon>
    </lineage>
</organism>
<keyword evidence="5 8" id="KW-1133">Transmembrane helix</keyword>
<dbReference type="GO" id="GO:0009289">
    <property type="term" value="C:pilus"/>
    <property type="evidence" value="ECO:0007669"/>
    <property type="project" value="InterPro"/>
</dbReference>
<evidence type="ECO:0000256" key="1">
    <source>
        <dbReference type="ARBA" id="ARBA00004167"/>
    </source>
</evidence>
<dbReference type="InterPro" id="IPR001082">
    <property type="entry name" value="Pilin"/>
</dbReference>
<evidence type="ECO:0000313" key="10">
    <source>
        <dbReference type="Proteomes" id="UP000199531"/>
    </source>
</evidence>
<protein>
    <submittedName>
        <fullName evidence="9">Type IV pilus assembly protein PilA</fullName>
    </submittedName>
</protein>
<accession>A0A1H8CZ39</accession>
<dbReference type="GO" id="GO:0015628">
    <property type="term" value="P:protein secretion by the type II secretion system"/>
    <property type="evidence" value="ECO:0007669"/>
    <property type="project" value="InterPro"/>
</dbReference>
<dbReference type="GO" id="GO:0015627">
    <property type="term" value="C:type II protein secretion system complex"/>
    <property type="evidence" value="ECO:0007669"/>
    <property type="project" value="InterPro"/>
</dbReference>
<keyword evidence="6 8" id="KW-0472">Membrane</keyword>
<gene>
    <name evidence="9" type="ORF">SAMN02745977_00112</name>
</gene>
<dbReference type="OrthoDB" id="8607132at2"/>
<keyword evidence="10" id="KW-1185">Reference proteome</keyword>
<dbReference type="PROSITE" id="PS00409">
    <property type="entry name" value="PROKAR_NTER_METHYL"/>
    <property type="match status" value="1"/>
</dbReference>
<dbReference type="SUPFAM" id="SSF54523">
    <property type="entry name" value="Pili subunits"/>
    <property type="match status" value="1"/>
</dbReference>
<dbReference type="InterPro" id="IPR012902">
    <property type="entry name" value="N_methyl_site"/>
</dbReference>
<dbReference type="PRINTS" id="PR00885">
    <property type="entry name" value="BCTERIALGSPH"/>
</dbReference>
<dbReference type="InterPro" id="IPR045584">
    <property type="entry name" value="Pilin-like"/>
</dbReference>
<name>A0A1H8CZ39_9BURK</name>
<reference evidence="9 10" key="1">
    <citation type="submission" date="2016-10" db="EMBL/GenBank/DDBJ databases">
        <authorList>
            <person name="de Groot N.N."/>
        </authorList>
    </citation>
    <scope>NUCLEOTIDE SEQUENCE [LARGE SCALE GENOMIC DNA]</scope>
    <source>
        <strain evidence="9 10">DSM 15123</strain>
    </source>
</reference>
<comment type="similarity">
    <text evidence="2 7">Belongs to the N-Me-Phe pilin family.</text>
</comment>
<dbReference type="Pfam" id="PF07963">
    <property type="entry name" value="N_methyl"/>
    <property type="match status" value="1"/>
</dbReference>
<evidence type="ECO:0000256" key="2">
    <source>
        <dbReference type="ARBA" id="ARBA00005233"/>
    </source>
</evidence>
<evidence type="ECO:0000256" key="3">
    <source>
        <dbReference type="ARBA" id="ARBA00022481"/>
    </source>
</evidence>
<dbReference type="GO" id="GO:0016020">
    <property type="term" value="C:membrane"/>
    <property type="evidence" value="ECO:0007669"/>
    <property type="project" value="UniProtKB-SubCell"/>
</dbReference>
<dbReference type="EMBL" id="FOCW01000001">
    <property type="protein sequence ID" value="SEN00215.1"/>
    <property type="molecule type" value="Genomic_DNA"/>
</dbReference>